<dbReference type="Proteomes" id="UP000077266">
    <property type="component" value="Unassembled WGS sequence"/>
</dbReference>
<evidence type="ECO:0008006" key="3">
    <source>
        <dbReference type="Google" id="ProtNLM"/>
    </source>
</evidence>
<feature type="non-terminal residue" evidence="1">
    <location>
        <position position="137"/>
    </location>
</feature>
<reference evidence="1 2" key="1">
    <citation type="journal article" date="2016" name="Mol. Biol. Evol.">
        <title>Comparative Genomics of Early-Diverging Mushroom-Forming Fungi Provides Insights into the Origins of Lignocellulose Decay Capabilities.</title>
        <authorList>
            <person name="Nagy L.G."/>
            <person name="Riley R."/>
            <person name="Tritt A."/>
            <person name="Adam C."/>
            <person name="Daum C."/>
            <person name="Floudas D."/>
            <person name="Sun H."/>
            <person name="Yadav J.S."/>
            <person name="Pangilinan J."/>
            <person name="Larsson K.H."/>
            <person name="Matsuura K."/>
            <person name="Barry K."/>
            <person name="Labutti K."/>
            <person name="Kuo R."/>
            <person name="Ohm R.A."/>
            <person name="Bhattacharya S.S."/>
            <person name="Shirouzu T."/>
            <person name="Yoshinaga Y."/>
            <person name="Martin F.M."/>
            <person name="Grigoriev I.V."/>
            <person name="Hibbett D.S."/>
        </authorList>
    </citation>
    <scope>NUCLEOTIDE SEQUENCE [LARGE SCALE GENOMIC DNA]</scope>
    <source>
        <strain evidence="1 2">HHB12029</strain>
    </source>
</reference>
<sequence>STHKITLLLDMTLRSVQRILHDWRVLGIVIRDPKSAGQPKLMNKQQLRYLVALLDHNPDLMLDELAEELRYMFNVVVSLPTLQRNLVELGLTRKKLSKPAQEQQTARQAVYINQVGPELGERLVFADESAINVLTTH</sequence>
<name>A0A165LK21_EXIGL</name>
<dbReference type="AlphaFoldDB" id="A0A165LK21"/>
<dbReference type="SUPFAM" id="SSF46689">
    <property type="entry name" value="Homeodomain-like"/>
    <property type="match status" value="1"/>
</dbReference>
<organism evidence="1 2">
    <name type="scientific">Exidia glandulosa HHB12029</name>
    <dbReference type="NCBI Taxonomy" id="1314781"/>
    <lineage>
        <taxon>Eukaryota</taxon>
        <taxon>Fungi</taxon>
        <taxon>Dikarya</taxon>
        <taxon>Basidiomycota</taxon>
        <taxon>Agaricomycotina</taxon>
        <taxon>Agaricomycetes</taxon>
        <taxon>Auriculariales</taxon>
        <taxon>Exidiaceae</taxon>
        <taxon>Exidia</taxon>
    </lineage>
</organism>
<protein>
    <recommendedName>
        <fullName evidence="3">Winged helix-turn helix domain-containing protein</fullName>
    </recommendedName>
</protein>
<proteinExistence type="predicted"/>
<keyword evidence="2" id="KW-1185">Reference proteome</keyword>
<evidence type="ECO:0000313" key="2">
    <source>
        <dbReference type="Proteomes" id="UP000077266"/>
    </source>
</evidence>
<evidence type="ECO:0000313" key="1">
    <source>
        <dbReference type="EMBL" id="KZV97956.1"/>
    </source>
</evidence>
<accession>A0A165LK21</accession>
<feature type="non-terminal residue" evidence="1">
    <location>
        <position position="1"/>
    </location>
</feature>
<dbReference type="InterPro" id="IPR009057">
    <property type="entry name" value="Homeodomain-like_sf"/>
</dbReference>
<dbReference type="PANTHER" id="PTHR48472">
    <property type="entry name" value="TC1-LIKE TRANSPOSASE DDE DOMAIN-CONTAINING PROTEIN"/>
    <property type="match status" value="1"/>
</dbReference>
<dbReference type="PANTHER" id="PTHR48472:SF1">
    <property type="entry name" value="TC1-LIKE TRANSPOSASE DDE DOMAIN-CONTAINING PROTEIN"/>
    <property type="match status" value="1"/>
</dbReference>
<dbReference type="EMBL" id="KV425924">
    <property type="protein sequence ID" value="KZV97956.1"/>
    <property type="molecule type" value="Genomic_DNA"/>
</dbReference>
<dbReference type="STRING" id="1314781.A0A165LK21"/>
<dbReference type="OrthoDB" id="3264182at2759"/>
<dbReference type="InParanoid" id="A0A165LK21"/>
<gene>
    <name evidence="1" type="ORF">EXIGLDRAFT_560265</name>
</gene>